<sequence>MRSPTPTRNSKPKTLRKKLTLLSLSILGFSATPTLAQEPSTTSTWGLPFSVEGPSSTERLVPSSALASSAASVASSQISAIVSSESVSGSGSVPVISGSRTRSLQVSRSAGLVSDSISSSRVGTSFTATLPNTTMSPLTVSTPIVVLHSSTVLISTTATTTGTGSVLESTGSAVPGPRPYVRMGALGVIVGAAGVVMA</sequence>
<reference evidence="2" key="1">
    <citation type="journal article" date="2021" name="Nat. Commun.">
        <title>Genetic determinants of endophytism in the Arabidopsis root mycobiome.</title>
        <authorList>
            <person name="Mesny F."/>
            <person name="Miyauchi S."/>
            <person name="Thiergart T."/>
            <person name="Pickel B."/>
            <person name="Atanasova L."/>
            <person name="Karlsson M."/>
            <person name="Huettel B."/>
            <person name="Barry K.W."/>
            <person name="Haridas S."/>
            <person name="Chen C."/>
            <person name="Bauer D."/>
            <person name="Andreopoulos W."/>
            <person name="Pangilinan J."/>
            <person name="LaButti K."/>
            <person name="Riley R."/>
            <person name="Lipzen A."/>
            <person name="Clum A."/>
            <person name="Drula E."/>
            <person name="Henrissat B."/>
            <person name="Kohler A."/>
            <person name="Grigoriev I.V."/>
            <person name="Martin F.M."/>
            <person name="Hacquard S."/>
        </authorList>
    </citation>
    <scope>NUCLEOTIDE SEQUENCE</scope>
    <source>
        <strain evidence="2">MPI-CAGE-CH-0243</strain>
    </source>
</reference>
<proteinExistence type="predicted"/>
<feature type="signal peptide" evidence="1">
    <location>
        <begin position="1"/>
        <end position="36"/>
    </location>
</feature>
<organism evidence="2 3">
    <name type="scientific">Dendryphion nanum</name>
    <dbReference type="NCBI Taxonomy" id="256645"/>
    <lineage>
        <taxon>Eukaryota</taxon>
        <taxon>Fungi</taxon>
        <taxon>Dikarya</taxon>
        <taxon>Ascomycota</taxon>
        <taxon>Pezizomycotina</taxon>
        <taxon>Dothideomycetes</taxon>
        <taxon>Pleosporomycetidae</taxon>
        <taxon>Pleosporales</taxon>
        <taxon>Torulaceae</taxon>
        <taxon>Dendryphion</taxon>
    </lineage>
</organism>
<dbReference type="Proteomes" id="UP000700596">
    <property type="component" value="Unassembled WGS sequence"/>
</dbReference>
<evidence type="ECO:0000313" key="2">
    <source>
        <dbReference type="EMBL" id="KAH7123895.1"/>
    </source>
</evidence>
<evidence type="ECO:0000313" key="3">
    <source>
        <dbReference type="Proteomes" id="UP000700596"/>
    </source>
</evidence>
<accession>A0A9P9DQL0</accession>
<gene>
    <name evidence="2" type="ORF">B0J11DRAFT_530168</name>
</gene>
<dbReference type="AlphaFoldDB" id="A0A9P9DQL0"/>
<evidence type="ECO:0000256" key="1">
    <source>
        <dbReference type="SAM" id="SignalP"/>
    </source>
</evidence>
<dbReference type="EMBL" id="JAGMWT010000008">
    <property type="protein sequence ID" value="KAH7123895.1"/>
    <property type="molecule type" value="Genomic_DNA"/>
</dbReference>
<feature type="chain" id="PRO_5040492757" evidence="1">
    <location>
        <begin position="37"/>
        <end position="198"/>
    </location>
</feature>
<name>A0A9P9DQL0_9PLEO</name>
<comment type="caution">
    <text evidence="2">The sequence shown here is derived from an EMBL/GenBank/DDBJ whole genome shotgun (WGS) entry which is preliminary data.</text>
</comment>
<keyword evidence="3" id="KW-1185">Reference proteome</keyword>
<protein>
    <submittedName>
        <fullName evidence="2">Uncharacterized protein</fullName>
    </submittedName>
</protein>
<keyword evidence="1" id="KW-0732">Signal</keyword>